<keyword evidence="1" id="KW-0175">Coiled coil</keyword>
<dbReference type="Proteomes" id="UP000596742">
    <property type="component" value="Unassembled WGS sequence"/>
</dbReference>
<dbReference type="PANTHER" id="PTHR47508">
    <property type="entry name" value="SAM DOMAIN-CONTAINING PROTEIN-RELATED"/>
    <property type="match status" value="1"/>
</dbReference>
<dbReference type="PANTHER" id="PTHR47508:SF1">
    <property type="entry name" value="NON-SPECIFIC SERINE_THREONINE PROTEIN KINASE"/>
    <property type="match status" value="1"/>
</dbReference>
<evidence type="ECO:0000313" key="4">
    <source>
        <dbReference type="Proteomes" id="UP000596742"/>
    </source>
</evidence>
<comment type="caution">
    <text evidence="3">The sequence shown here is derived from an EMBL/GenBank/DDBJ whole genome shotgun (WGS) entry which is preliminary data.</text>
</comment>
<evidence type="ECO:0000256" key="1">
    <source>
        <dbReference type="SAM" id="Coils"/>
    </source>
</evidence>
<keyword evidence="4" id="KW-1185">Reference proteome</keyword>
<organism evidence="3 4">
    <name type="scientific">Mytilus galloprovincialis</name>
    <name type="common">Mediterranean mussel</name>
    <dbReference type="NCBI Taxonomy" id="29158"/>
    <lineage>
        <taxon>Eukaryota</taxon>
        <taxon>Metazoa</taxon>
        <taxon>Spiralia</taxon>
        <taxon>Lophotrochozoa</taxon>
        <taxon>Mollusca</taxon>
        <taxon>Bivalvia</taxon>
        <taxon>Autobranchia</taxon>
        <taxon>Pteriomorphia</taxon>
        <taxon>Mytilida</taxon>
        <taxon>Mytiloidea</taxon>
        <taxon>Mytilidae</taxon>
        <taxon>Mytilinae</taxon>
        <taxon>Mytilus</taxon>
    </lineage>
</organism>
<dbReference type="InterPro" id="IPR035897">
    <property type="entry name" value="Toll_tir_struct_dom_sf"/>
</dbReference>
<feature type="domain" description="TIR" evidence="2">
    <location>
        <begin position="121"/>
        <end position="180"/>
    </location>
</feature>
<dbReference type="GO" id="GO:0007165">
    <property type="term" value="P:signal transduction"/>
    <property type="evidence" value="ECO:0007669"/>
    <property type="project" value="InterPro"/>
</dbReference>
<name>A0A8B6HRU1_MYTGA</name>
<proteinExistence type="predicted"/>
<dbReference type="Gene3D" id="3.40.50.10140">
    <property type="entry name" value="Toll/interleukin-1 receptor homology (TIR) domain"/>
    <property type="match status" value="1"/>
</dbReference>
<feature type="coiled-coil region" evidence="1">
    <location>
        <begin position="242"/>
        <end position="272"/>
    </location>
</feature>
<evidence type="ECO:0000313" key="3">
    <source>
        <dbReference type="EMBL" id="VDI83082.1"/>
    </source>
</evidence>
<dbReference type="InterPro" id="IPR000157">
    <property type="entry name" value="TIR_dom"/>
</dbReference>
<protein>
    <recommendedName>
        <fullName evidence="2">TIR domain-containing protein</fullName>
    </recommendedName>
</protein>
<dbReference type="EMBL" id="UYJE01010425">
    <property type="protein sequence ID" value="VDI83082.1"/>
    <property type="molecule type" value="Genomic_DNA"/>
</dbReference>
<gene>
    <name evidence="3" type="ORF">MGAL_10B004380</name>
</gene>
<accession>A0A8B6HRU1</accession>
<dbReference type="AlphaFoldDB" id="A0A8B6HRU1"/>
<sequence length="506" mass="59430">MSERFVNHEKCHRWFLYAIEQLHKPFAIAVMNESLEWKHTDIGFKIGNPRFAMIKNMKRYPEKIKDLIDIIKGHMDIIEKMKLKTPEVFVSYCWANSQEACSITTEAKDGSIGYGDPRVMKTHLEKNGIRCWMDIEQMGKYGLYQDITVGLQNSRVLVICVSDEYLESDACMMEARFGVHNLYLPIVVCIVGTGKLWKESEVSLMIKKQPELATVIKMQKETPDVYDEVLTAVKNYLLQPETDRQKKVREKLEKAKTKLKKKGNLEEKLKQQGDTNLSFQEEIELIQRKFMRYVTKLSMMEDTYIPRLLVVDLHDKKHSTNSLMDNLQQYGNPVYIDMVLKAIDEAYTGDKAKAKEEIEKIQCTITALENGSEDNLPSELKWALQLVHIESKKLDGKFYEHDERNSIPLSLKERLLPEPKEKRDLELKRKEQFKIQYTQRILSNISAILEDSIDDEWKERNLNLRVLCEYEQEGSTKNFTEAYRALRKVIEDYSELDKSWLHEFWR</sequence>
<dbReference type="OrthoDB" id="10252328at2759"/>
<dbReference type="Pfam" id="PF13676">
    <property type="entry name" value="TIR_2"/>
    <property type="match status" value="1"/>
</dbReference>
<dbReference type="SUPFAM" id="SSF52200">
    <property type="entry name" value="Toll/Interleukin receptor TIR domain"/>
    <property type="match status" value="1"/>
</dbReference>
<reference evidence="3" key="1">
    <citation type="submission" date="2018-11" db="EMBL/GenBank/DDBJ databases">
        <authorList>
            <person name="Alioto T."/>
            <person name="Alioto T."/>
        </authorList>
    </citation>
    <scope>NUCLEOTIDE SEQUENCE</scope>
</reference>
<evidence type="ECO:0000259" key="2">
    <source>
        <dbReference type="Pfam" id="PF13676"/>
    </source>
</evidence>